<dbReference type="InterPro" id="IPR045090">
    <property type="entry name" value="Pept_M3A_M3B"/>
</dbReference>
<organism evidence="11 12">
    <name type="scientific">Pocillopora damicornis</name>
    <name type="common">Cauliflower coral</name>
    <name type="synonym">Millepora damicornis</name>
    <dbReference type="NCBI Taxonomy" id="46731"/>
    <lineage>
        <taxon>Eukaryota</taxon>
        <taxon>Metazoa</taxon>
        <taxon>Cnidaria</taxon>
        <taxon>Anthozoa</taxon>
        <taxon>Hexacorallia</taxon>
        <taxon>Scleractinia</taxon>
        <taxon>Astrocoeniina</taxon>
        <taxon>Pocilloporidae</taxon>
        <taxon>Pocillopora</taxon>
    </lineage>
</organism>
<dbReference type="InterPro" id="IPR024077">
    <property type="entry name" value="Neurolysin/TOP_dom2"/>
</dbReference>
<comment type="similarity">
    <text evidence="2 9">Belongs to the peptidase M3 family.</text>
</comment>
<evidence type="ECO:0000256" key="3">
    <source>
        <dbReference type="ARBA" id="ARBA00022490"/>
    </source>
</evidence>
<evidence type="ECO:0000259" key="10">
    <source>
        <dbReference type="Pfam" id="PF01432"/>
    </source>
</evidence>
<protein>
    <recommendedName>
        <fullName evidence="10">Peptidase M3A/M3B catalytic domain-containing protein</fullName>
    </recommendedName>
</protein>
<evidence type="ECO:0000256" key="5">
    <source>
        <dbReference type="ARBA" id="ARBA00022723"/>
    </source>
</evidence>
<dbReference type="SUPFAM" id="SSF55486">
    <property type="entry name" value="Metalloproteases ('zincins'), catalytic domain"/>
    <property type="match status" value="1"/>
</dbReference>
<dbReference type="GO" id="GO:0046872">
    <property type="term" value="F:metal ion binding"/>
    <property type="evidence" value="ECO:0007669"/>
    <property type="project" value="UniProtKB-UniRule"/>
</dbReference>
<comment type="cofactor">
    <cofactor evidence="9">
        <name>Zn(2+)</name>
        <dbReference type="ChEBI" id="CHEBI:29105"/>
    </cofactor>
    <text evidence="9">Binds 1 zinc ion.</text>
</comment>
<dbReference type="FunFam" id="1.20.1050.40:FF:000001">
    <property type="entry name" value="Thimet oligopeptidase 1"/>
    <property type="match status" value="1"/>
</dbReference>
<keyword evidence="12" id="KW-1185">Reference proteome</keyword>
<keyword evidence="4 9" id="KW-0645">Protease</keyword>
<proteinExistence type="inferred from homology"/>
<dbReference type="Pfam" id="PF01432">
    <property type="entry name" value="Peptidase_M3"/>
    <property type="match status" value="1"/>
</dbReference>
<evidence type="ECO:0000256" key="6">
    <source>
        <dbReference type="ARBA" id="ARBA00022801"/>
    </source>
</evidence>
<dbReference type="GO" id="GO:0006518">
    <property type="term" value="P:peptide metabolic process"/>
    <property type="evidence" value="ECO:0007669"/>
    <property type="project" value="TreeGrafter"/>
</dbReference>
<keyword evidence="3" id="KW-0963">Cytoplasm</keyword>
<dbReference type="PANTHER" id="PTHR11804:SF84">
    <property type="entry name" value="SACCHAROLYSIN"/>
    <property type="match status" value="1"/>
</dbReference>
<dbReference type="PANTHER" id="PTHR11804">
    <property type="entry name" value="PROTEASE M3 THIMET OLIGOPEPTIDASE-RELATED"/>
    <property type="match status" value="1"/>
</dbReference>
<gene>
    <name evidence="11" type="ORF">pdam_00023205</name>
</gene>
<dbReference type="InterPro" id="IPR024079">
    <property type="entry name" value="MetalloPept_cat_dom_sf"/>
</dbReference>
<dbReference type="CDD" id="cd06455">
    <property type="entry name" value="M3A_TOP"/>
    <property type="match status" value="1"/>
</dbReference>
<comment type="subcellular location">
    <subcellularLocation>
        <location evidence="1">Cytoplasm</location>
    </subcellularLocation>
</comment>
<feature type="non-terminal residue" evidence="11">
    <location>
        <position position="1"/>
    </location>
</feature>
<dbReference type="OrthoDB" id="534666at2759"/>
<dbReference type="GO" id="GO:0004222">
    <property type="term" value="F:metalloendopeptidase activity"/>
    <property type="evidence" value="ECO:0007669"/>
    <property type="project" value="InterPro"/>
</dbReference>
<dbReference type="InterPro" id="IPR024080">
    <property type="entry name" value="Neurolysin/TOP_N"/>
</dbReference>
<reference evidence="11 12" key="1">
    <citation type="journal article" date="2018" name="Sci. Rep.">
        <title>Comparative analysis of the Pocillopora damicornis genome highlights role of immune system in coral evolution.</title>
        <authorList>
            <person name="Cunning R."/>
            <person name="Bay R.A."/>
            <person name="Gillette P."/>
            <person name="Baker A.C."/>
            <person name="Traylor-Knowles N."/>
        </authorList>
    </citation>
    <scope>NUCLEOTIDE SEQUENCE [LARGE SCALE GENOMIC DNA]</scope>
    <source>
        <strain evidence="11">RSMAS</strain>
        <tissue evidence="11">Whole animal</tissue>
    </source>
</reference>
<dbReference type="AlphaFoldDB" id="A0A3M6V0P3"/>
<evidence type="ECO:0000256" key="2">
    <source>
        <dbReference type="ARBA" id="ARBA00006040"/>
    </source>
</evidence>
<dbReference type="FunFam" id="3.40.390.10:FF:000006">
    <property type="entry name" value="Thimet oligopeptidase 1"/>
    <property type="match status" value="1"/>
</dbReference>
<sequence>FDLYALSPPCLGTESRGPPLSFGVQQETEALWSTLETIKIMAITVKGVNLQWNLSSEEILKRTDELIEKSKKVYDAVGALNPDDVTYENCLKARFRKKALSDGNAEYHTAKSNLDFPQHVSTDKEIRAASTEADRKLSEFEVEVSMRKDVFDNLVTLQERHKEPLSPEAGRVLERLIKLGKRDGLHLPAEVQTEIKSIKTKMSGLCIDFNKNLNEENTILEFTKAELVGLPDDFINSLEKTDAGLHKVTLKYPHYFPIMRKASNPRTRQKIEYAFNRRCIQENTPILEELVELRQRMADLLGYPTHASHITELRMAKTAEAVSSFLSELGKKLRPLGDADLAEMLHMKEAECKELGHDFDGKINYWDMRYYMTMVEEKSYAVDQNKLKEYFPLHVVTKGMLTNFQLFSFTSMYLVCISMLVNLRELLGLRFEEIEDPQVWNKDIQMFSVQDAASSEIIGYFYLDLFPREGKFGHAACFGLQPGCLLADGSRQISVAAMVANFTRPSGDQPSLLTHQEVETFFHEFGHVMHQLCAKADFSIFSGTNVERDFVEAPSQMLENWCWEKKPLHRMSAHYKDSSSVPDEMLEKLIASRNANTGVFNLRQVLLATFDQTIHTQAKANTAEIFSKLSSEILRIPSSPDTNMPASFGHLAGGYDAQYYGYLWSEVFSSDMFYTRFKKEGIMNPSVGLDYRKFILQPGGTLDASVMLKNFLGREPNQEAFLESKGLKK</sequence>
<comment type="caution">
    <text evidence="11">The sequence shown here is derived from an EMBL/GenBank/DDBJ whole genome shotgun (WGS) entry which is preliminary data.</text>
</comment>
<dbReference type="EMBL" id="RCHS01000313">
    <property type="protein sequence ID" value="RMX59516.1"/>
    <property type="molecule type" value="Genomic_DNA"/>
</dbReference>
<feature type="domain" description="Peptidase M3A/M3B catalytic" evidence="10">
    <location>
        <begin position="259"/>
        <end position="726"/>
    </location>
</feature>
<keyword evidence="8 9" id="KW-0482">Metalloprotease</keyword>
<evidence type="ECO:0000313" key="12">
    <source>
        <dbReference type="Proteomes" id="UP000275408"/>
    </source>
</evidence>
<keyword evidence="6 9" id="KW-0378">Hydrolase</keyword>
<dbReference type="GO" id="GO:0005758">
    <property type="term" value="C:mitochondrial intermembrane space"/>
    <property type="evidence" value="ECO:0007669"/>
    <property type="project" value="TreeGrafter"/>
</dbReference>
<dbReference type="Gene3D" id="1.20.1050.40">
    <property type="entry name" value="Endopeptidase. Chain P, domain 1"/>
    <property type="match status" value="1"/>
</dbReference>
<dbReference type="InterPro" id="IPR001567">
    <property type="entry name" value="Pept_M3A_M3B_dom"/>
</dbReference>
<evidence type="ECO:0000256" key="7">
    <source>
        <dbReference type="ARBA" id="ARBA00022833"/>
    </source>
</evidence>
<dbReference type="Proteomes" id="UP000275408">
    <property type="component" value="Unassembled WGS sequence"/>
</dbReference>
<dbReference type="Gene3D" id="3.40.390.10">
    <property type="entry name" value="Collagenase (Catalytic Domain)"/>
    <property type="match status" value="1"/>
</dbReference>
<dbReference type="Gene3D" id="1.10.1370.10">
    <property type="entry name" value="Neurolysin, domain 3"/>
    <property type="match status" value="1"/>
</dbReference>
<evidence type="ECO:0000256" key="9">
    <source>
        <dbReference type="RuleBase" id="RU003435"/>
    </source>
</evidence>
<dbReference type="STRING" id="46731.A0A3M6V0P3"/>
<evidence type="ECO:0000256" key="4">
    <source>
        <dbReference type="ARBA" id="ARBA00022670"/>
    </source>
</evidence>
<evidence type="ECO:0000313" key="11">
    <source>
        <dbReference type="EMBL" id="RMX59516.1"/>
    </source>
</evidence>
<evidence type="ECO:0000256" key="8">
    <source>
        <dbReference type="ARBA" id="ARBA00023049"/>
    </source>
</evidence>
<name>A0A3M6V0P3_POCDA</name>
<keyword evidence="5 9" id="KW-0479">Metal-binding</keyword>
<evidence type="ECO:0000256" key="1">
    <source>
        <dbReference type="ARBA" id="ARBA00004496"/>
    </source>
</evidence>
<keyword evidence="7 9" id="KW-0862">Zinc</keyword>
<accession>A0A3M6V0P3</accession>
<dbReference type="GO" id="GO:0006508">
    <property type="term" value="P:proteolysis"/>
    <property type="evidence" value="ECO:0007669"/>
    <property type="project" value="UniProtKB-KW"/>
</dbReference>